<feature type="transmembrane region" description="Helical" evidence="1">
    <location>
        <begin position="116"/>
        <end position="138"/>
    </location>
</feature>
<dbReference type="InterPro" id="IPR022385">
    <property type="entry name" value="Rhs_assc_core"/>
</dbReference>
<dbReference type="Proteomes" id="UP001432166">
    <property type="component" value="Chromosome"/>
</dbReference>
<organism evidence="2 3">
    <name type="scientific">Streptomyces tauricus</name>
    <dbReference type="NCBI Taxonomy" id="68274"/>
    <lineage>
        <taxon>Bacteria</taxon>
        <taxon>Bacillati</taxon>
        <taxon>Actinomycetota</taxon>
        <taxon>Actinomycetes</taxon>
        <taxon>Kitasatosporales</taxon>
        <taxon>Streptomycetaceae</taxon>
        <taxon>Streptomyces</taxon>
        <taxon>Streptomyces aurantiacus group</taxon>
    </lineage>
</organism>
<keyword evidence="1" id="KW-1133">Transmembrane helix</keyword>
<feature type="transmembrane region" description="Helical" evidence="1">
    <location>
        <begin position="144"/>
        <end position="168"/>
    </location>
</feature>
<evidence type="ECO:0008006" key="4">
    <source>
        <dbReference type="Google" id="ProtNLM"/>
    </source>
</evidence>
<accession>A0ABZ1JUA2</accession>
<proteinExistence type="predicted"/>
<sequence length="243" mass="25899">MDTTTASTVQHYDEYGVALDGTGTTTYGSLGGYQRSTRTLSGVTLMGARLYNPATGRFLSVDPLRGGNSNAYGYPADPVNKYDLDGRKVIKKYNKTSFSCGYWSCTMTLSRKKTDWFIDIVTGAGKAAMVASAIAALFPGVSWGTAVIIAAATFAVSDFITWYLGYLLKRYPRRGTKIVKPHIGPVLCLAPIGYAPSNPRSEHAKKTHPCFAVGQTGSRLPAGRGSPLVLGPVSGISDAARIP</sequence>
<dbReference type="Gene3D" id="2.180.10.10">
    <property type="entry name" value="RHS repeat-associated core"/>
    <property type="match status" value="1"/>
</dbReference>
<evidence type="ECO:0000313" key="3">
    <source>
        <dbReference type="Proteomes" id="UP001432166"/>
    </source>
</evidence>
<reference evidence="2" key="1">
    <citation type="submission" date="2022-10" db="EMBL/GenBank/DDBJ databases">
        <title>The complete genomes of actinobacterial strains from the NBC collection.</title>
        <authorList>
            <person name="Joergensen T.S."/>
            <person name="Alvarez Arevalo M."/>
            <person name="Sterndorff E.B."/>
            <person name="Faurdal D."/>
            <person name="Vuksanovic O."/>
            <person name="Mourched A.-S."/>
            <person name="Charusanti P."/>
            <person name="Shaw S."/>
            <person name="Blin K."/>
            <person name="Weber T."/>
        </authorList>
    </citation>
    <scope>NUCLEOTIDE SEQUENCE</scope>
    <source>
        <strain evidence="2">NBC_00189</strain>
    </source>
</reference>
<gene>
    <name evidence="2" type="ORF">OG288_36885</name>
</gene>
<protein>
    <recommendedName>
        <fullName evidence="4">RHS repeat-associated core domain-containing protein</fullName>
    </recommendedName>
</protein>
<dbReference type="EMBL" id="CP108133">
    <property type="protein sequence ID" value="WTP55233.1"/>
    <property type="molecule type" value="Genomic_DNA"/>
</dbReference>
<keyword evidence="1" id="KW-0472">Membrane</keyword>
<name>A0ABZ1JUA2_9ACTN</name>
<keyword evidence="1" id="KW-0812">Transmembrane</keyword>
<dbReference type="NCBIfam" id="TIGR03696">
    <property type="entry name" value="Rhs_assc_core"/>
    <property type="match status" value="1"/>
</dbReference>
<keyword evidence="3" id="KW-1185">Reference proteome</keyword>
<evidence type="ECO:0000256" key="1">
    <source>
        <dbReference type="SAM" id="Phobius"/>
    </source>
</evidence>
<evidence type="ECO:0000313" key="2">
    <source>
        <dbReference type="EMBL" id="WTP55233.1"/>
    </source>
</evidence>